<organism evidence="2 3">
    <name type="scientific">Araneus ventricosus</name>
    <name type="common">Orbweaver spider</name>
    <name type="synonym">Epeira ventricosa</name>
    <dbReference type="NCBI Taxonomy" id="182803"/>
    <lineage>
        <taxon>Eukaryota</taxon>
        <taxon>Metazoa</taxon>
        <taxon>Ecdysozoa</taxon>
        <taxon>Arthropoda</taxon>
        <taxon>Chelicerata</taxon>
        <taxon>Arachnida</taxon>
        <taxon>Araneae</taxon>
        <taxon>Araneomorphae</taxon>
        <taxon>Entelegynae</taxon>
        <taxon>Araneoidea</taxon>
        <taxon>Araneidae</taxon>
        <taxon>Araneus</taxon>
    </lineage>
</organism>
<comment type="caution">
    <text evidence="2">The sequence shown here is derived from an EMBL/GenBank/DDBJ whole genome shotgun (WGS) entry which is preliminary data.</text>
</comment>
<dbReference type="EMBL" id="BGPR01114094">
    <property type="protein sequence ID" value="GBM99979.1"/>
    <property type="molecule type" value="Genomic_DNA"/>
</dbReference>
<dbReference type="AlphaFoldDB" id="A0A4Y2KDN7"/>
<keyword evidence="3" id="KW-1185">Reference proteome</keyword>
<accession>A0A4Y2KDN7</accession>
<evidence type="ECO:0000313" key="3">
    <source>
        <dbReference type="Proteomes" id="UP000499080"/>
    </source>
</evidence>
<evidence type="ECO:0000256" key="1">
    <source>
        <dbReference type="SAM" id="MobiDB-lite"/>
    </source>
</evidence>
<feature type="non-terminal residue" evidence="2">
    <location>
        <position position="49"/>
    </location>
</feature>
<sequence>MSPRPSTNVNQELLERQRFSHKLLDVRSLPGSSPHETQMWASFPKTPLG</sequence>
<feature type="compositionally biased region" description="Polar residues" evidence="1">
    <location>
        <begin position="30"/>
        <end position="40"/>
    </location>
</feature>
<evidence type="ECO:0000313" key="2">
    <source>
        <dbReference type="EMBL" id="GBM99979.1"/>
    </source>
</evidence>
<dbReference type="Proteomes" id="UP000499080">
    <property type="component" value="Unassembled WGS sequence"/>
</dbReference>
<gene>
    <name evidence="2" type="ORF">AVEN_93111_1</name>
</gene>
<feature type="region of interest" description="Disordered" evidence="1">
    <location>
        <begin position="26"/>
        <end position="49"/>
    </location>
</feature>
<name>A0A4Y2KDN7_ARAVE</name>
<proteinExistence type="predicted"/>
<protein>
    <submittedName>
        <fullName evidence="2">Uncharacterized protein</fullName>
    </submittedName>
</protein>
<reference evidence="2 3" key="1">
    <citation type="journal article" date="2019" name="Sci. Rep.">
        <title>Orb-weaving spider Araneus ventricosus genome elucidates the spidroin gene catalogue.</title>
        <authorList>
            <person name="Kono N."/>
            <person name="Nakamura H."/>
            <person name="Ohtoshi R."/>
            <person name="Moran D.A.P."/>
            <person name="Shinohara A."/>
            <person name="Yoshida Y."/>
            <person name="Fujiwara M."/>
            <person name="Mori M."/>
            <person name="Tomita M."/>
            <person name="Arakawa K."/>
        </authorList>
    </citation>
    <scope>NUCLEOTIDE SEQUENCE [LARGE SCALE GENOMIC DNA]</scope>
</reference>